<dbReference type="AlphaFoldDB" id="C9ZJ98"/>
<dbReference type="KEGG" id="tbg:TbgDal_II1930"/>
<sequence>MIRTVVTRREFNCKKKRWKWKIIQYGTKQFSSLFLQLNSLLFFFFSFFFFKHKSYVIITTITLHPIKFLASFFPPFCASHFTTSPTVSRYGEILHFHIVSYFIFPLLPHI</sequence>
<dbReference type="GeneID" id="23858593"/>
<name>C9ZJ98_TRYB9</name>
<dbReference type="Proteomes" id="UP000002316">
    <property type="component" value="Chromosome 2"/>
</dbReference>
<organism evidence="2 3">
    <name type="scientific">Trypanosoma brucei gambiense (strain MHOM/CI/86/DAL972)</name>
    <dbReference type="NCBI Taxonomy" id="679716"/>
    <lineage>
        <taxon>Eukaryota</taxon>
        <taxon>Discoba</taxon>
        <taxon>Euglenozoa</taxon>
        <taxon>Kinetoplastea</taxon>
        <taxon>Metakinetoplastina</taxon>
        <taxon>Trypanosomatida</taxon>
        <taxon>Trypanosomatidae</taxon>
        <taxon>Trypanosoma</taxon>
    </lineage>
</organism>
<dbReference type="RefSeq" id="XP_011771762.1">
    <property type="nucleotide sequence ID" value="XM_011773460.1"/>
</dbReference>
<keyword evidence="1" id="KW-0472">Membrane</keyword>
<gene>
    <name evidence="2" type="ORF">TbgDal_II1930</name>
</gene>
<accession>C9ZJ98</accession>
<evidence type="ECO:0000313" key="3">
    <source>
        <dbReference type="Proteomes" id="UP000002316"/>
    </source>
</evidence>
<dbReference type="EMBL" id="FN554965">
    <property type="protein sequence ID" value="CBH09457.1"/>
    <property type="molecule type" value="Genomic_DNA"/>
</dbReference>
<evidence type="ECO:0000313" key="2">
    <source>
        <dbReference type="EMBL" id="CBH09457.1"/>
    </source>
</evidence>
<proteinExistence type="predicted"/>
<reference evidence="3" key="1">
    <citation type="journal article" date="2010" name="PLoS Negl. Trop. Dis.">
        <title>The genome sequence of Trypanosoma brucei gambiense, causative agent of chronic human african trypanosomiasis.</title>
        <authorList>
            <person name="Jackson A.P."/>
            <person name="Sanders M."/>
            <person name="Berry A."/>
            <person name="McQuillan J."/>
            <person name="Aslett M.A."/>
            <person name="Quail M.A."/>
            <person name="Chukualim B."/>
            <person name="Capewell P."/>
            <person name="MacLeod A."/>
            <person name="Melville S.E."/>
            <person name="Gibson W."/>
            <person name="Barry J.D."/>
            <person name="Berriman M."/>
            <person name="Hertz-Fowler C."/>
        </authorList>
    </citation>
    <scope>NUCLEOTIDE SEQUENCE [LARGE SCALE GENOMIC DNA]</scope>
    <source>
        <strain evidence="3">MHOM/CI/86/DAL972</strain>
    </source>
</reference>
<evidence type="ECO:0000256" key="1">
    <source>
        <dbReference type="SAM" id="Phobius"/>
    </source>
</evidence>
<keyword evidence="1" id="KW-1133">Transmembrane helix</keyword>
<feature type="transmembrane region" description="Helical" evidence="1">
    <location>
        <begin position="30"/>
        <end position="50"/>
    </location>
</feature>
<keyword evidence="1" id="KW-0812">Transmembrane</keyword>
<protein>
    <submittedName>
        <fullName evidence="2">Uncharacterized protein</fullName>
    </submittedName>
</protein>